<reference evidence="3" key="1">
    <citation type="journal article" date="2019" name="Nat. Commun.">
        <title>The genome of broomcorn millet.</title>
        <authorList>
            <person name="Zou C."/>
            <person name="Miki D."/>
            <person name="Li D."/>
            <person name="Tang Q."/>
            <person name="Xiao L."/>
            <person name="Rajput S."/>
            <person name="Deng P."/>
            <person name="Jia W."/>
            <person name="Huang R."/>
            <person name="Zhang M."/>
            <person name="Sun Y."/>
            <person name="Hu J."/>
            <person name="Fu X."/>
            <person name="Schnable P.S."/>
            <person name="Li F."/>
            <person name="Zhang H."/>
            <person name="Feng B."/>
            <person name="Zhu X."/>
            <person name="Liu R."/>
            <person name="Schnable J.C."/>
            <person name="Zhu J.-K."/>
            <person name="Zhang H."/>
        </authorList>
    </citation>
    <scope>NUCLEOTIDE SEQUENCE [LARGE SCALE GENOMIC DNA]</scope>
</reference>
<proteinExistence type="predicted"/>
<keyword evidence="3" id="KW-1185">Reference proteome</keyword>
<protein>
    <submittedName>
        <fullName evidence="2">Uncharacterized protein</fullName>
    </submittedName>
</protein>
<feature type="region of interest" description="Disordered" evidence="1">
    <location>
        <begin position="23"/>
        <end position="43"/>
    </location>
</feature>
<accession>A0A3L6QDM0</accession>
<dbReference type="EMBL" id="PQIB02000013">
    <property type="protein sequence ID" value="RLM75307.1"/>
    <property type="molecule type" value="Genomic_DNA"/>
</dbReference>
<evidence type="ECO:0000313" key="3">
    <source>
        <dbReference type="Proteomes" id="UP000275267"/>
    </source>
</evidence>
<evidence type="ECO:0000313" key="2">
    <source>
        <dbReference type="EMBL" id="RLM75307.1"/>
    </source>
</evidence>
<dbReference type="AlphaFoldDB" id="A0A3L6QDM0"/>
<name>A0A3L6QDM0_PANMI</name>
<sequence>MHKPAAATASCLLAQAASSSERPAACLPSGHQQGASMPSKQKKGKRVSLGLKYMYLDEKREKILQMSCITKCQRFKGRFSEVDVLSSIIAKPIVWNPIIAIFSMLALGGLQLHAAGLGDYLHSFSSFLL</sequence>
<dbReference type="Proteomes" id="UP000275267">
    <property type="component" value="Unassembled WGS sequence"/>
</dbReference>
<evidence type="ECO:0000256" key="1">
    <source>
        <dbReference type="SAM" id="MobiDB-lite"/>
    </source>
</evidence>
<gene>
    <name evidence="2" type="ORF">C2845_PM15G21190</name>
</gene>
<organism evidence="2 3">
    <name type="scientific">Panicum miliaceum</name>
    <name type="common">Proso millet</name>
    <name type="synonym">Broomcorn millet</name>
    <dbReference type="NCBI Taxonomy" id="4540"/>
    <lineage>
        <taxon>Eukaryota</taxon>
        <taxon>Viridiplantae</taxon>
        <taxon>Streptophyta</taxon>
        <taxon>Embryophyta</taxon>
        <taxon>Tracheophyta</taxon>
        <taxon>Spermatophyta</taxon>
        <taxon>Magnoliopsida</taxon>
        <taxon>Liliopsida</taxon>
        <taxon>Poales</taxon>
        <taxon>Poaceae</taxon>
        <taxon>PACMAD clade</taxon>
        <taxon>Panicoideae</taxon>
        <taxon>Panicodae</taxon>
        <taxon>Paniceae</taxon>
        <taxon>Panicinae</taxon>
        <taxon>Panicum</taxon>
        <taxon>Panicum sect. Panicum</taxon>
    </lineage>
</organism>
<feature type="compositionally biased region" description="Polar residues" evidence="1">
    <location>
        <begin position="30"/>
        <end position="39"/>
    </location>
</feature>
<comment type="caution">
    <text evidence="2">The sequence shown here is derived from an EMBL/GenBank/DDBJ whole genome shotgun (WGS) entry which is preliminary data.</text>
</comment>